<keyword evidence="3 7" id="KW-0812">Transmembrane</keyword>
<feature type="transmembrane region" description="Helical" evidence="7">
    <location>
        <begin position="342"/>
        <end position="361"/>
    </location>
</feature>
<evidence type="ECO:0000256" key="4">
    <source>
        <dbReference type="ARBA" id="ARBA00022989"/>
    </source>
</evidence>
<keyword evidence="11" id="KW-1185">Reference proteome</keyword>
<dbReference type="InterPro" id="IPR003856">
    <property type="entry name" value="LPS_length_determ_N"/>
</dbReference>
<protein>
    <submittedName>
        <fullName evidence="10">Chain-length determining protein</fullName>
    </submittedName>
</protein>
<dbReference type="Pfam" id="PF13807">
    <property type="entry name" value="GNVR"/>
    <property type="match status" value="1"/>
</dbReference>
<dbReference type="GO" id="GO:0005886">
    <property type="term" value="C:plasma membrane"/>
    <property type="evidence" value="ECO:0007669"/>
    <property type="project" value="UniProtKB-SubCell"/>
</dbReference>
<keyword evidence="2" id="KW-1003">Cell membrane</keyword>
<dbReference type="Proteomes" id="UP001348817">
    <property type="component" value="Chromosome"/>
</dbReference>
<evidence type="ECO:0000256" key="6">
    <source>
        <dbReference type="SAM" id="Coils"/>
    </source>
</evidence>
<dbReference type="PANTHER" id="PTHR32309">
    <property type="entry name" value="TYROSINE-PROTEIN KINASE"/>
    <property type="match status" value="1"/>
</dbReference>
<dbReference type="InterPro" id="IPR032807">
    <property type="entry name" value="GNVR"/>
</dbReference>
<keyword evidence="4 7" id="KW-1133">Transmembrane helix</keyword>
<evidence type="ECO:0000256" key="2">
    <source>
        <dbReference type="ARBA" id="ARBA00022475"/>
    </source>
</evidence>
<comment type="subcellular location">
    <subcellularLocation>
        <location evidence="1">Cell membrane</location>
        <topology evidence="1">Multi-pass membrane protein</topology>
    </subcellularLocation>
</comment>
<evidence type="ECO:0000256" key="7">
    <source>
        <dbReference type="SAM" id="Phobius"/>
    </source>
</evidence>
<dbReference type="InterPro" id="IPR050445">
    <property type="entry name" value="Bact_polysacc_biosynth/exp"/>
</dbReference>
<proteinExistence type="predicted"/>
<evidence type="ECO:0000313" key="10">
    <source>
        <dbReference type="EMBL" id="BDD10540.1"/>
    </source>
</evidence>
<dbReference type="AlphaFoldDB" id="A0AAU9DHI0"/>
<accession>A0AAU9DHI0</accession>
<dbReference type="RefSeq" id="WP_338392086.1">
    <property type="nucleotide sequence ID" value="NZ_AP025314.1"/>
</dbReference>
<feature type="coiled-coil region" evidence="6">
    <location>
        <begin position="241"/>
        <end position="275"/>
    </location>
</feature>
<sequence length="383" mass="42641">MNNPNLPMMPPQQVDERQHIEEDEIDLVEVMKSVWEGRKYIIRSVIGCIVVGLIIALTSTKEYEAGATLMPESQEGMKLGGGLGGLASLAGINLGGMTGASGSISPELYPEVVKSVPFQLELSKLPLRFETLDAEMSALEYFPEYGGSVVKDYTIGLPGKILGAIRGEKEEVQLKAKGNLIRLTLEEKKVIKNMKERVSVNVDQKSGLITVSAKMPDPVAVAQIAQFTLDYLQRHITDYKIRKHKNNLDFVQERYDEQKKVFENAQKEVARFNDSHRNLVTNLARTELQNLESKYNIAFEVFKGLASQLEQSKIKLKEETPVFEIIEPVRVPLSRTSPKRGLIMVVSAFLGGILGIGFIFVKNLVNNIKEQWNASEDCESGDG</sequence>
<dbReference type="KEGG" id="fax:FUAX_29720"/>
<dbReference type="PANTHER" id="PTHR32309:SF13">
    <property type="entry name" value="FERRIC ENTEROBACTIN TRANSPORT PROTEIN FEPE"/>
    <property type="match status" value="1"/>
</dbReference>
<organism evidence="10 11">
    <name type="scientific">Fulvitalea axinellae</name>
    <dbReference type="NCBI Taxonomy" id="1182444"/>
    <lineage>
        <taxon>Bacteria</taxon>
        <taxon>Pseudomonadati</taxon>
        <taxon>Bacteroidota</taxon>
        <taxon>Cytophagia</taxon>
        <taxon>Cytophagales</taxon>
        <taxon>Persicobacteraceae</taxon>
        <taxon>Fulvitalea</taxon>
    </lineage>
</organism>
<evidence type="ECO:0000259" key="8">
    <source>
        <dbReference type="Pfam" id="PF02706"/>
    </source>
</evidence>
<feature type="domain" description="Polysaccharide chain length determinant N-terminal" evidence="8">
    <location>
        <begin position="23"/>
        <end position="77"/>
    </location>
</feature>
<evidence type="ECO:0000256" key="1">
    <source>
        <dbReference type="ARBA" id="ARBA00004651"/>
    </source>
</evidence>
<reference evidence="10 11" key="1">
    <citation type="submission" date="2021-12" db="EMBL/GenBank/DDBJ databases">
        <title>Genome sequencing of bacteria with rrn-lacking chromosome and rrn-plasmid.</title>
        <authorList>
            <person name="Anda M."/>
            <person name="Iwasaki W."/>
        </authorList>
    </citation>
    <scope>NUCLEOTIDE SEQUENCE [LARGE SCALE GENOMIC DNA]</scope>
    <source>
        <strain evidence="10 11">DSM 100852</strain>
    </source>
</reference>
<evidence type="ECO:0000256" key="5">
    <source>
        <dbReference type="ARBA" id="ARBA00023136"/>
    </source>
</evidence>
<evidence type="ECO:0000313" key="11">
    <source>
        <dbReference type="Proteomes" id="UP001348817"/>
    </source>
</evidence>
<dbReference type="EMBL" id="AP025314">
    <property type="protein sequence ID" value="BDD10540.1"/>
    <property type="molecule type" value="Genomic_DNA"/>
</dbReference>
<feature type="domain" description="Tyrosine-protein kinase G-rich" evidence="9">
    <location>
        <begin position="287"/>
        <end position="363"/>
    </location>
</feature>
<evidence type="ECO:0000259" key="9">
    <source>
        <dbReference type="Pfam" id="PF13807"/>
    </source>
</evidence>
<evidence type="ECO:0000256" key="3">
    <source>
        <dbReference type="ARBA" id="ARBA00022692"/>
    </source>
</evidence>
<dbReference type="GO" id="GO:0004713">
    <property type="term" value="F:protein tyrosine kinase activity"/>
    <property type="evidence" value="ECO:0007669"/>
    <property type="project" value="TreeGrafter"/>
</dbReference>
<keyword evidence="6" id="KW-0175">Coiled coil</keyword>
<gene>
    <name evidence="10" type="ORF">FUAX_29720</name>
</gene>
<name>A0AAU9DHI0_9BACT</name>
<keyword evidence="5 7" id="KW-0472">Membrane</keyword>
<feature type="transmembrane region" description="Helical" evidence="7">
    <location>
        <begin position="40"/>
        <end position="60"/>
    </location>
</feature>
<dbReference type="Pfam" id="PF02706">
    <property type="entry name" value="Wzz"/>
    <property type="match status" value="1"/>
</dbReference>